<dbReference type="Gene3D" id="1.10.45.10">
    <property type="entry name" value="Vanillyl-alcohol Oxidase, Chain A, domain 4"/>
    <property type="match status" value="1"/>
</dbReference>
<organism evidence="7">
    <name type="scientific">Caldiarchaeum subterraneum</name>
    <dbReference type="NCBI Taxonomy" id="311458"/>
    <lineage>
        <taxon>Archaea</taxon>
        <taxon>Nitrososphaerota</taxon>
        <taxon>Candidatus Caldarchaeales</taxon>
        <taxon>Candidatus Caldarchaeaceae</taxon>
        <taxon>Candidatus Caldarchaeum</taxon>
    </lineage>
</organism>
<gene>
    <name evidence="7" type="ORF">ENM11_02275</name>
</gene>
<dbReference type="InterPro" id="IPR016169">
    <property type="entry name" value="FAD-bd_PCMH_sub2"/>
</dbReference>
<dbReference type="GO" id="GO:0016491">
    <property type="term" value="F:oxidoreductase activity"/>
    <property type="evidence" value="ECO:0007669"/>
    <property type="project" value="UniProtKB-KW"/>
</dbReference>
<dbReference type="InterPro" id="IPR016166">
    <property type="entry name" value="FAD-bd_PCMH"/>
</dbReference>
<proteinExistence type="inferred from homology"/>
<keyword evidence="3" id="KW-0285">Flavoprotein</keyword>
<evidence type="ECO:0000259" key="6">
    <source>
        <dbReference type="PROSITE" id="PS51387"/>
    </source>
</evidence>
<comment type="similarity">
    <text evidence="2">Belongs to the FAD-binding oxidoreductase/transferase type 4 family.</text>
</comment>
<accession>A0A7C5QCM9</accession>
<dbReference type="EMBL" id="DRWN01000019">
    <property type="protein sequence ID" value="HHK67968.1"/>
    <property type="molecule type" value="Genomic_DNA"/>
</dbReference>
<keyword evidence="5" id="KW-0560">Oxidoreductase</keyword>
<feature type="domain" description="FAD-binding PCMH-type" evidence="6">
    <location>
        <begin position="36"/>
        <end position="213"/>
    </location>
</feature>
<sequence length="459" mass="50571">MLDNEVLTALKNVLGSDRVLTDEETLEKYSKDMGGFSRKPSAIVVAEKVEDVSKLLKFCNERKIPVTAWGAGTSLTGAVVTDSVILDLSRLNRILKIDTVNYYVHVEAGVVLEQLNNELAEHGFFFPPDPASSFICTVGGAVAEGAGGLRCVKYGTVKDWVLALKVVLANGDVVVFGEPLAKNRAGYNLAQLMVGSEGTLGVIVEAWLKIAPVPDVPLRRVYAVFNSWQDAGNTIVEIRKRRIVPRMLEFFDRIGIDAANKMHGTSLPAGEAMLLIDVEEFKGNELSKLLLILKENNAQIIKVAESDEEAELLLQIRATMYLALNMVSKARMVEDVCVPIDKIVEYLMKVREISQKHGLTISMNGHAGDGNIHPIILYDPDNPEEVARVQNAVEELVRYSIQVGGTITGEHGVGIQKMRELLMQLEAHNGKEVPQLMKKLKNVFDPNKILNPGKYVDFP</sequence>
<keyword evidence="4" id="KW-0274">FAD</keyword>
<dbReference type="PANTHER" id="PTHR42934:SF2">
    <property type="entry name" value="GLYCOLATE OXIDASE SUBUNIT GLCD"/>
    <property type="match status" value="1"/>
</dbReference>
<evidence type="ECO:0000313" key="7">
    <source>
        <dbReference type="EMBL" id="HHK67968.1"/>
    </source>
</evidence>
<reference evidence="7" key="1">
    <citation type="journal article" date="2020" name="mSystems">
        <title>Genome- and Community-Level Interaction Insights into Carbon Utilization and Element Cycling Functions of Hydrothermarchaeota in Hydrothermal Sediment.</title>
        <authorList>
            <person name="Zhou Z."/>
            <person name="Liu Y."/>
            <person name="Xu W."/>
            <person name="Pan J."/>
            <person name="Luo Z.H."/>
            <person name="Li M."/>
        </authorList>
    </citation>
    <scope>NUCLEOTIDE SEQUENCE [LARGE SCALE GENOMIC DNA]</scope>
    <source>
        <strain evidence="7">SpSt-1056</strain>
    </source>
</reference>
<dbReference type="SUPFAM" id="SSF56176">
    <property type="entry name" value="FAD-binding/transporter-associated domain-like"/>
    <property type="match status" value="1"/>
</dbReference>
<dbReference type="InterPro" id="IPR016164">
    <property type="entry name" value="FAD-linked_Oxase-like_C"/>
</dbReference>
<dbReference type="Pfam" id="PF02913">
    <property type="entry name" value="FAD-oxidase_C"/>
    <property type="match status" value="1"/>
</dbReference>
<dbReference type="InterPro" id="IPR036318">
    <property type="entry name" value="FAD-bd_PCMH-like_sf"/>
</dbReference>
<dbReference type="Gene3D" id="3.30.465.10">
    <property type="match status" value="1"/>
</dbReference>
<dbReference type="GO" id="GO:0071949">
    <property type="term" value="F:FAD binding"/>
    <property type="evidence" value="ECO:0007669"/>
    <property type="project" value="InterPro"/>
</dbReference>
<dbReference type="FunFam" id="1.10.45.10:FF:000001">
    <property type="entry name" value="D-lactate dehydrogenase mitochondrial"/>
    <property type="match status" value="1"/>
</dbReference>
<dbReference type="InterPro" id="IPR006094">
    <property type="entry name" value="Oxid_FAD_bind_N"/>
</dbReference>
<dbReference type="InterPro" id="IPR016171">
    <property type="entry name" value="Vanillyl_alc_oxidase_C-sub2"/>
</dbReference>
<name>A0A7C5QCM9_CALS0</name>
<evidence type="ECO:0000256" key="4">
    <source>
        <dbReference type="ARBA" id="ARBA00022827"/>
    </source>
</evidence>
<dbReference type="Pfam" id="PF01565">
    <property type="entry name" value="FAD_binding_4"/>
    <property type="match status" value="1"/>
</dbReference>
<protein>
    <submittedName>
        <fullName evidence="7">FAD-binding protein</fullName>
    </submittedName>
</protein>
<dbReference type="PANTHER" id="PTHR42934">
    <property type="entry name" value="GLYCOLATE OXIDASE SUBUNIT GLCD"/>
    <property type="match status" value="1"/>
</dbReference>
<dbReference type="PROSITE" id="PS51387">
    <property type="entry name" value="FAD_PCMH"/>
    <property type="match status" value="1"/>
</dbReference>
<dbReference type="InterPro" id="IPR004113">
    <property type="entry name" value="FAD-bd_oxidored_4_C"/>
</dbReference>
<evidence type="ECO:0000256" key="3">
    <source>
        <dbReference type="ARBA" id="ARBA00022630"/>
    </source>
</evidence>
<dbReference type="InterPro" id="IPR051914">
    <property type="entry name" value="FAD-linked_OxidoTrans_Type4"/>
</dbReference>
<evidence type="ECO:0000256" key="1">
    <source>
        <dbReference type="ARBA" id="ARBA00001974"/>
    </source>
</evidence>
<dbReference type="AlphaFoldDB" id="A0A7C5QCM9"/>
<dbReference type="Gene3D" id="3.30.70.2740">
    <property type="match status" value="1"/>
</dbReference>
<comment type="caution">
    <text evidence="7">The sequence shown here is derived from an EMBL/GenBank/DDBJ whole genome shotgun (WGS) entry which is preliminary data.</text>
</comment>
<evidence type="ECO:0000256" key="2">
    <source>
        <dbReference type="ARBA" id="ARBA00008000"/>
    </source>
</evidence>
<dbReference type="SUPFAM" id="SSF55103">
    <property type="entry name" value="FAD-linked oxidases, C-terminal domain"/>
    <property type="match status" value="1"/>
</dbReference>
<dbReference type="FunFam" id="3.30.70.2740:FF:000001">
    <property type="entry name" value="D-lactate dehydrogenase mitochondrial"/>
    <property type="match status" value="1"/>
</dbReference>
<comment type="cofactor">
    <cofactor evidence="1">
        <name>FAD</name>
        <dbReference type="ChEBI" id="CHEBI:57692"/>
    </cofactor>
</comment>
<evidence type="ECO:0000256" key="5">
    <source>
        <dbReference type="ARBA" id="ARBA00023002"/>
    </source>
</evidence>